<dbReference type="SMART" id="SM00479">
    <property type="entry name" value="EXOIII"/>
    <property type="match status" value="1"/>
</dbReference>
<proteinExistence type="predicted"/>
<dbReference type="RefSeq" id="WP_075148806.1">
    <property type="nucleotide sequence ID" value="NZ_CP018839.1"/>
</dbReference>
<dbReference type="SUPFAM" id="SSF53098">
    <property type="entry name" value="Ribonuclease H-like"/>
    <property type="match status" value="1"/>
</dbReference>
<dbReference type="GO" id="GO:0006259">
    <property type="term" value="P:DNA metabolic process"/>
    <property type="evidence" value="ECO:0007669"/>
    <property type="project" value="UniProtKB-ARBA"/>
</dbReference>
<dbReference type="AlphaFoldDB" id="A0A1H5V1B9"/>
<dbReference type="OrthoDB" id="5497329at2"/>
<protein>
    <submittedName>
        <fullName evidence="1">Exonuclease</fullName>
    </submittedName>
</protein>
<keyword evidence="1" id="KW-0269">Exonuclease</keyword>
<dbReference type="EMBL" id="CP018839">
    <property type="protein sequence ID" value="APR05448.1"/>
    <property type="molecule type" value="Genomic_DNA"/>
</dbReference>
<dbReference type="STRING" id="96773.Tchl_2622"/>
<dbReference type="Gene3D" id="3.30.420.10">
    <property type="entry name" value="Ribonuclease H-like superfamily/Ribonuclease H"/>
    <property type="match status" value="1"/>
</dbReference>
<dbReference type="CDD" id="cd06127">
    <property type="entry name" value="DEDDh"/>
    <property type="match status" value="1"/>
</dbReference>
<dbReference type="InterPro" id="IPR036397">
    <property type="entry name" value="RNaseH_sf"/>
</dbReference>
<keyword evidence="1" id="KW-0378">Hydrolase</keyword>
<keyword evidence="1" id="KW-0540">Nuclease</keyword>
<keyword evidence="2" id="KW-1185">Reference proteome</keyword>
<dbReference type="InterPro" id="IPR013520">
    <property type="entry name" value="Ribonucl_H"/>
</dbReference>
<dbReference type="Proteomes" id="UP000185739">
    <property type="component" value="Chromosome"/>
</dbReference>
<name>A0A1H5V1B9_9RHOO</name>
<reference evidence="1 2" key="1">
    <citation type="submission" date="2016-12" db="EMBL/GenBank/DDBJ databases">
        <title>Complete genome sequence of Thauera chlorobenzoica, a Betaproteobacterium degrading haloaromatics anaerobically to CO2 and halides.</title>
        <authorList>
            <person name="Goris T."/>
            <person name="Mergelsberg M."/>
            <person name="Boll M."/>
        </authorList>
    </citation>
    <scope>NUCLEOTIDE SEQUENCE [LARGE SCALE GENOMIC DNA]</scope>
    <source>
        <strain evidence="1 2">3CB1</strain>
    </source>
</reference>
<dbReference type="KEGG" id="tcl:Tchl_2622"/>
<organism evidence="1 2">
    <name type="scientific">Thauera chlorobenzoica</name>
    <dbReference type="NCBI Taxonomy" id="96773"/>
    <lineage>
        <taxon>Bacteria</taxon>
        <taxon>Pseudomonadati</taxon>
        <taxon>Pseudomonadota</taxon>
        <taxon>Betaproteobacteria</taxon>
        <taxon>Rhodocyclales</taxon>
        <taxon>Zoogloeaceae</taxon>
        <taxon>Thauera</taxon>
    </lineage>
</organism>
<gene>
    <name evidence="1" type="ORF">Tchl_2622</name>
</gene>
<sequence length="213" mass="23500">MSWLSRLIAARGNQPPLSAEAQSRLRQWRQLPPPELDRPHFETRYAVVNTEATGLDLDSDRLLAVGGLAVDGGLIHPQDAYYAPLQPAPADALAGLFSLFANSPLIAFNAGFNRSMLERALQAHLGITPELPWIDLYFILPALFQDRFARPARLADWMSSFGIETFQRHHALGDAWAIAQLLLAAQARALTLGAATPRALADIERASRQKWSL</sequence>
<dbReference type="InterPro" id="IPR012337">
    <property type="entry name" value="RNaseH-like_sf"/>
</dbReference>
<dbReference type="GO" id="GO:0004527">
    <property type="term" value="F:exonuclease activity"/>
    <property type="evidence" value="ECO:0007669"/>
    <property type="project" value="UniProtKB-KW"/>
</dbReference>
<dbReference type="GO" id="GO:0003676">
    <property type="term" value="F:nucleic acid binding"/>
    <property type="evidence" value="ECO:0007669"/>
    <property type="project" value="InterPro"/>
</dbReference>
<evidence type="ECO:0000313" key="1">
    <source>
        <dbReference type="EMBL" id="APR05448.1"/>
    </source>
</evidence>
<accession>A0A1H5V1B9</accession>
<evidence type="ECO:0000313" key="2">
    <source>
        <dbReference type="Proteomes" id="UP000185739"/>
    </source>
</evidence>